<feature type="domain" description="SURP motif" evidence="6">
    <location>
        <begin position="809"/>
        <end position="852"/>
    </location>
</feature>
<dbReference type="PANTHER" id="PTHR23340">
    <property type="entry name" value="ARGININE/SERINE RICH SPLICING FACTOR SF4/14"/>
    <property type="match status" value="1"/>
</dbReference>
<dbReference type="OMA" id="KAKRYHI"/>
<dbReference type="PROSITE" id="PS50174">
    <property type="entry name" value="G_PATCH"/>
    <property type="match status" value="1"/>
</dbReference>
<feature type="region of interest" description="Disordered" evidence="5">
    <location>
        <begin position="868"/>
        <end position="987"/>
    </location>
</feature>
<keyword evidence="3" id="KW-0508">mRNA splicing</keyword>
<evidence type="ECO:0000256" key="2">
    <source>
        <dbReference type="ARBA" id="ARBA00022664"/>
    </source>
</evidence>
<dbReference type="Pfam" id="PF01805">
    <property type="entry name" value="Surp"/>
    <property type="match status" value="1"/>
</dbReference>
<dbReference type="SUPFAM" id="SSF109905">
    <property type="entry name" value="Surp module (SWAP domain)"/>
    <property type="match status" value="2"/>
</dbReference>
<feature type="compositionally biased region" description="Basic residues" evidence="5">
    <location>
        <begin position="219"/>
        <end position="229"/>
    </location>
</feature>
<keyword evidence="8" id="KW-1185">Reference proteome</keyword>
<dbReference type="PANTHER" id="PTHR23340:SF2">
    <property type="entry name" value="SURP AND G-PATCH DOMAIN-CONTAINING PROTEIN 2"/>
    <property type="match status" value="1"/>
</dbReference>
<dbReference type="InterPro" id="IPR000467">
    <property type="entry name" value="G_patch_dom"/>
</dbReference>
<feature type="compositionally biased region" description="Acidic residues" evidence="5">
    <location>
        <begin position="886"/>
        <end position="898"/>
    </location>
</feature>
<dbReference type="SMART" id="SM00648">
    <property type="entry name" value="SWAP"/>
    <property type="match status" value="2"/>
</dbReference>
<sequence length="1112" mass="125383">MMASRRITRETFDAVIQEKVKRYRMDHSDAIEDTLHQFKSQGHSRSIPRSRADRYEDSFHDDGRYSHDPVHPRDTWREDLRDEVFPGPSFRSNSPPMSEENYYQEDFGRDRDFSRADSQDRDFSRVSARDRDFGHLDFSHFGSQEPEFSHSESWEHDFGHSSSHEPSWSHESDFGPEVLGDFRSPGLMEEEYVDVDSQEYELDFSGEGDYEFQQSVPRGRGRVRSRGRGSRGAVGTADQGGILQSKRVTRGALKTKVIKGDVRKIPTLRKMNTKKLPPMVPYRIIPKTRGTNRIRKSILRPDLSPGVTQRTENVQRPLRKTLMRPNQKISRLPRGEVSFDLVDSSDIFSTFGIEIIKWAGFHKIKNDMEFSQLFAALFELETETCAKMLASFKCSLKPEHRDFCFFTIKCLKHSALKTPKVDNEFLNMLLDKGAVKTKNCFFEIIKPFDKYMMRLQDRLLKSVTPLLMACNAYELSVKMKGFSNPAEMAGALETTNSLCRKSLALLGQTFSLASTFRQEKILEAIGLQEVAPIPAAFPNFDDSTLFGREYIEHLKAWLEKSGYPIQMKRVDTGSTEGVASVPSPSSNMIAEALNGVPQRADRKVVETIEKFVKSVTEGNLSPKERAALKKSPTYWFLSDEDSLEYKYYKLKLAEMQRIKEVKKDEEHQPTSEECAVRAMLYARRVQSLKKKLIPRKRLGLFSSWGISGWKMRKATVGTQTVLSAGTMLKHQVRHAHGGFQAKPSVSDVNCPEKNLPSEEPGPLPCDPSPGSLTCPPGTAETEASPALPESSQTTPPSQFASVDAKTMDTAEKLARFVAQVGPEIEQFSIENSADNPDLWFLHDQNSPAFKFYRMKVYELCPSINFTKTPLNLKAGEGMKSGKASDLGEEEEQEEEELEGEHSQQGAELELELGPEEEEEEGPEDDTSAQEKTSRIGEETGRASQSEGIPSEEAQTTGAEGDGATLAAVSQSSASSACFPRKRISSKSLKVGMIPAPKRVCLIEEPKVHEPVRIAYDRPRGRPVSKKKKHKDLEFAQQKLTDRNVGFQMLQKMGWKEGYGLGSRGKGIKEPVKVGTTSEGEGLGVEGEENNEDTFDVFRQRMIQMYRQKRASK</sequence>
<feature type="region of interest" description="Disordered" evidence="5">
    <location>
        <begin position="738"/>
        <end position="803"/>
    </location>
</feature>
<evidence type="ECO:0000313" key="11">
    <source>
        <dbReference type="RefSeq" id="XP_020864470.1"/>
    </source>
</evidence>
<feature type="compositionally biased region" description="Polar residues" evidence="5">
    <location>
        <begin position="789"/>
        <end position="800"/>
    </location>
</feature>
<dbReference type="Proteomes" id="UP000515140">
    <property type="component" value="Unplaced"/>
</dbReference>
<dbReference type="GO" id="GO:0008380">
    <property type="term" value="P:RNA splicing"/>
    <property type="evidence" value="ECO:0007669"/>
    <property type="project" value="UniProtKB-KW"/>
</dbReference>
<protein>
    <submittedName>
        <fullName evidence="9 10">SURP and G-patch domain-containing protein 2</fullName>
    </submittedName>
</protein>
<feature type="region of interest" description="Disordered" evidence="5">
    <location>
        <begin position="1065"/>
        <end position="1090"/>
    </location>
</feature>
<feature type="compositionally biased region" description="Basic and acidic residues" evidence="5">
    <location>
        <begin position="931"/>
        <end position="940"/>
    </location>
</feature>
<evidence type="ECO:0000256" key="5">
    <source>
        <dbReference type="SAM" id="MobiDB-lite"/>
    </source>
</evidence>
<keyword evidence="2" id="KW-0507">mRNA processing</keyword>
<dbReference type="KEGG" id="pcw:110223350"/>
<evidence type="ECO:0000259" key="7">
    <source>
        <dbReference type="PROSITE" id="PS50174"/>
    </source>
</evidence>
<feature type="compositionally biased region" description="Basic and acidic residues" evidence="5">
    <location>
        <begin position="50"/>
        <end position="74"/>
    </location>
</feature>
<feature type="compositionally biased region" description="Basic and acidic residues" evidence="5">
    <location>
        <begin position="147"/>
        <end position="173"/>
    </location>
</feature>
<dbReference type="PROSITE" id="PS50128">
    <property type="entry name" value="SURP"/>
    <property type="match status" value="1"/>
</dbReference>
<feature type="compositionally biased region" description="Acidic residues" evidence="5">
    <location>
        <begin position="908"/>
        <end position="927"/>
    </location>
</feature>
<dbReference type="RefSeq" id="XP_020864469.1">
    <property type="nucleotide sequence ID" value="XM_021008810.1"/>
</dbReference>
<proteinExistence type="predicted"/>
<dbReference type="InterPro" id="IPR040169">
    <property type="entry name" value="SUGP1/2"/>
</dbReference>
<reference evidence="9 10" key="1">
    <citation type="submission" date="2025-04" db="UniProtKB">
        <authorList>
            <consortium name="RefSeq"/>
        </authorList>
    </citation>
    <scope>IDENTIFICATION</scope>
    <source>
        <tissue evidence="9 10">Spleen</tissue>
    </source>
</reference>
<evidence type="ECO:0000256" key="4">
    <source>
        <dbReference type="ARBA" id="ARBA00023242"/>
    </source>
</evidence>
<feature type="compositionally biased region" description="Polar residues" evidence="5">
    <location>
        <begin position="941"/>
        <end position="957"/>
    </location>
</feature>
<organism evidence="8 10">
    <name type="scientific">Phascolarctos cinereus</name>
    <name type="common">Koala</name>
    <dbReference type="NCBI Taxonomy" id="38626"/>
    <lineage>
        <taxon>Eukaryota</taxon>
        <taxon>Metazoa</taxon>
        <taxon>Chordata</taxon>
        <taxon>Craniata</taxon>
        <taxon>Vertebrata</taxon>
        <taxon>Euteleostomi</taxon>
        <taxon>Mammalia</taxon>
        <taxon>Metatheria</taxon>
        <taxon>Diprotodontia</taxon>
        <taxon>Phascolarctidae</taxon>
        <taxon>Phascolarctos</taxon>
    </lineage>
</organism>
<evidence type="ECO:0000313" key="12">
    <source>
        <dbReference type="RefSeq" id="XP_020864471.1"/>
    </source>
</evidence>
<feature type="domain" description="G-patch" evidence="7">
    <location>
        <begin position="1041"/>
        <end position="1087"/>
    </location>
</feature>
<feature type="region of interest" description="Disordered" evidence="5">
    <location>
        <begin position="35"/>
        <end position="74"/>
    </location>
</feature>
<dbReference type="GO" id="GO:0006397">
    <property type="term" value="P:mRNA processing"/>
    <property type="evidence" value="ECO:0007669"/>
    <property type="project" value="UniProtKB-KW"/>
</dbReference>
<feature type="region of interest" description="Disordered" evidence="5">
    <location>
        <begin position="144"/>
        <end position="181"/>
    </location>
</feature>
<dbReference type="RefSeq" id="XP_020864468.1">
    <property type="nucleotide sequence ID" value="XM_021008809.1"/>
</dbReference>
<dbReference type="CTD" id="10147"/>
<name>A0A6P5M7L3_PHACI</name>
<evidence type="ECO:0000256" key="3">
    <source>
        <dbReference type="ARBA" id="ARBA00023187"/>
    </source>
</evidence>
<dbReference type="Pfam" id="PF01585">
    <property type="entry name" value="G-patch"/>
    <property type="match status" value="1"/>
</dbReference>
<dbReference type="GeneID" id="110223350"/>
<accession>A0A6P5M7L3</accession>
<evidence type="ECO:0000313" key="8">
    <source>
        <dbReference type="Proteomes" id="UP000515140"/>
    </source>
</evidence>
<dbReference type="AlphaFoldDB" id="A0A6P5M7L3"/>
<evidence type="ECO:0000259" key="6">
    <source>
        <dbReference type="PROSITE" id="PS50128"/>
    </source>
</evidence>
<dbReference type="InterPro" id="IPR000061">
    <property type="entry name" value="Surp"/>
</dbReference>
<gene>
    <name evidence="9 10 11 12" type="primary">SUGP2</name>
</gene>
<evidence type="ECO:0000313" key="9">
    <source>
        <dbReference type="RefSeq" id="XP_020864468.1"/>
    </source>
</evidence>
<dbReference type="Gene3D" id="1.10.10.790">
    <property type="entry name" value="Surp module"/>
    <property type="match status" value="2"/>
</dbReference>
<comment type="subcellular location">
    <subcellularLocation>
        <location evidence="1">Nucleus</location>
    </subcellularLocation>
</comment>
<dbReference type="RefSeq" id="XP_020864470.1">
    <property type="nucleotide sequence ID" value="XM_021008811.1"/>
</dbReference>
<dbReference type="InterPro" id="IPR035967">
    <property type="entry name" value="SWAP/Surp_sf"/>
</dbReference>
<evidence type="ECO:0000256" key="1">
    <source>
        <dbReference type="ARBA" id="ARBA00004123"/>
    </source>
</evidence>
<dbReference type="GO" id="GO:0003723">
    <property type="term" value="F:RNA binding"/>
    <property type="evidence" value="ECO:0007669"/>
    <property type="project" value="InterPro"/>
</dbReference>
<feature type="region of interest" description="Disordered" evidence="5">
    <location>
        <begin position="217"/>
        <end position="238"/>
    </location>
</feature>
<dbReference type="GeneTree" id="ENSGT00410000025695"/>
<dbReference type="GO" id="GO:0016604">
    <property type="term" value="C:nuclear body"/>
    <property type="evidence" value="ECO:0007669"/>
    <property type="project" value="Ensembl"/>
</dbReference>
<keyword evidence="4" id="KW-0539">Nucleus</keyword>
<feature type="compositionally biased region" description="Low complexity" evidence="5">
    <location>
        <begin position="963"/>
        <end position="976"/>
    </location>
</feature>
<evidence type="ECO:0000313" key="10">
    <source>
        <dbReference type="RefSeq" id="XP_020864469.1"/>
    </source>
</evidence>
<dbReference type="SMART" id="SM00443">
    <property type="entry name" value="G_patch"/>
    <property type="match status" value="1"/>
</dbReference>
<dbReference type="RefSeq" id="XP_020864471.1">
    <property type="nucleotide sequence ID" value="XM_021008812.1"/>
</dbReference>